<evidence type="ECO:0000313" key="1">
    <source>
        <dbReference type="EMBL" id="MBX22483.1"/>
    </source>
</evidence>
<protein>
    <submittedName>
        <fullName evidence="1">Uncharacterized protein</fullName>
    </submittedName>
</protein>
<dbReference type="AlphaFoldDB" id="A0A2P2LWZ3"/>
<organism evidence="1">
    <name type="scientific">Rhizophora mucronata</name>
    <name type="common">Asiatic mangrove</name>
    <dbReference type="NCBI Taxonomy" id="61149"/>
    <lineage>
        <taxon>Eukaryota</taxon>
        <taxon>Viridiplantae</taxon>
        <taxon>Streptophyta</taxon>
        <taxon>Embryophyta</taxon>
        <taxon>Tracheophyta</taxon>
        <taxon>Spermatophyta</taxon>
        <taxon>Magnoliopsida</taxon>
        <taxon>eudicotyledons</taxon>
        <taxon>Gunneridae</taxon>
        <taxon>Pentapetalae</taxon>
        <taxon>rosids</taxon>
        <taxon>fabids</taxon>
        <taxon>Malpighiales</taxon>
        <taxon>Rhizophoraceae</taxon>
        <taxon>Rhizophora</taxon>
    </lineage>
</organism>
<proteinExistence type="predicted"/>
<name>A0A2P2LWZ3_RHIMU</name>
<dbReference type="EMBL" id="GGEC01041999">
    <property type="protein sequence ID" value="MBX22483.1"/>
    <property type="molecule type" value="Transcribed_RNA"/>
</dbReference>
<sequence>MQVSTGIMMWVSEMNLQSRRQEGPARLQLLTFSESNSNSSKTIDSYTN</sequence>
<reference evidence="1" key="1">
    <citation type="submission" date="2018-02" db="EMBL/GenBank/DDBJ databases">
        <title>Rhizophora mucronata_Transcriptome.</title>
        <authorList>
            <person name="Meera S.P."/>
            <person name="Sreeshan A."/>
            <person name="Augustine A."/>
        </authorList>
    </citation>
    <scope>NUCLEOTIDE SEQUENCE</scope>
    <source>
        <tissue evidence="1">Leaf</tissue>
    </source>
</reference>
<accession>A0A2P2LWZ3</accession>